<reference evidence="3" key="3">
    <citation type="submission" date="2015-06" db="UniProtKB">
        <authorList>
            <consortium name="EnsemblMetazoa"/>
        </authorList>
    </citation>
    <scope>IDENTIFICATION</scope>
</reference>
<reference evidence="2 4" key="2">
    <citation type="journal article" date="2013" name="Nature">
        <title>Insights into bilaterian evolution from three spiralian genomes.</title>
        <authorList>
            <person name="Simakov O."/>
            <person name="Marletaz F."/>
            <person name="Cho S.J."/>
            <person name="Edsinger-Gonzales E."/>
            <person name="Havlak P."/>
            <person name="Hellsten U."/>
            <person name="Kuo D.H."/>
            <person name="Larsson T."/>
            <person name="Lv J."/>
            <person name="Arendt D."/>
            <person name="Savage R."/>
            <person name="Osoegawa K."/>
            <person name="de Jong P."/>
            <person name="Grimwood J."/>
            <person name="Chapman J.A."/>
            <person name="Shapiro H."/>
            <person name="Aerts A."/>
            <person name="Otillar R.P."/>
            <person name="Terry A.Y."/>
            <person name="Boore J.L."/>
            <person name="Grigoriev I.V."/>
            <person name="Lindberg D.R."/>
            <person name="Seaver E.C."/>
            <person name="Weisblat D.A."/>
            <person name="Putnam N.H."/>
            <person name="Rokhsar D.S."/>
        </authorList>
    </citation>
    <scope>NUCLEOTIDE SEQUENCE</scope>
</reference>
<sequence>MTSESSLKPNLITNANSSTCHNLINHRKCKRCCCCCCSISSVVDIFVEKLNVLDGTTVQQLKRSDPAKRQWLGSIARRELCLSWALSCIRSNCVEALEHAGERHKNKQTARQANRQKNKCRSRHRQNNPDEEIPDQQQKQQRVVVKEHMLHLDCW</sequence>
<keyword evidence="4" id="KW-1185">Reference proteome</keyword>
<accession>T1FFG4</accession>
<evidence type="ECO:0000313" key="2">
    <source>
        <dbReference type="EMBL" id="ESN94759.1"/>
    </source>
</evidence>
<proteinExistence type="predicted"/>
<evidence type="ECO:0000256" key="1">
    <source>
        <dbReference type="SAM" id="MobiDB-lite"/>
    </source>
</evidence>
<dbReference type="GeneID" id="20207563"/>
<dbReference type="AlphaFoldDB" id="T1FFG4"/>
<reference evidence="4" key="1">
    <citation type="submission" date="2012-12" db="EMBL/GenBank/DDBJ databases">
        <authorList>
            <person name="Hellsten U."/>
            <person name="Grimwood J."/>
            <person name="Chapman J.A."/>
            <person name="Shapiro H."/>
            <person name="Aerts A."/>
            <person name="Otillar R.P."/>
            <person name="Terry A.Y."/>
            <person name="Boore J.L."/>
            <person name="Simakov O."/>
            <person name="Marletaz F."/>
            <person name="Cho S.-J."/>
            <person name="Edsinger-Gonzales E."/>
            <person name="Havlak P."/>
            <person name="Kuo D.-H."/>
            <person name="Larsson T."/>
            <person name="Lv J."/>
            <person name="Arendt D."/>
            <person name="Savage R."/>
            <person name="Osoegawa K."/>
            <person name="de Jong P."/>
            <person name="Lindberg D.R."/>
            <person name="Seaver E.C."/>
            <person name="Weisblat D.A."/>
            <person name="Putnam N.H."/>
            <person name="Grigoriev I.V."/>
            <person name="Rokhsar D.S."/>
        </authorList>
    </citation>
    <scope>NUCLEOTIDE SEQUENCE</scope>
</reference>
<gene>
    <name evidence="3" type="primary">20207563</name>
    <name evidence="2" type="ORF">HELRODRAFT_180089</name>
</gene>
<dbReference type="Proteomes" id="UP000015101">
    <property type="component" value="Unassembled WGS sequence"/>
</dbReference>
<evidence type="ECO:0000313" key="4">
    <source>
        <dbReference type="Proteomes" id="UP000015101"/>
    </source>
</evidence>
<dbReference type="HOGENOM" id="CLU_1697449_0_0_1"/>
<dbReference type="EMBL" id="KB097563">
    <property type="protein sequence ID" value="ESN94759.1"/>
    <property type="molecule type" value="Genomic_DNA"/>
</dbReference>
<dbReference type="CTD" id="20207563"/>
<feature type="compositionally biased region" description="Basic residues" evidence="1">
    <location>
        <begin position="104"/>
        <end position="126"/>
    </location>
</feature>
<dbReference type="InParanoid" id="T1FFG4"/>
<dbReference type="EnsemblMetazoa" id="HelroT180089">
    <property type="protein sequence ID" value="HelroP180089"/>
    <property type="gene ID" value="HelroG180089"/>
</dbReference>
<dbReference type="EMBL" id="AMQM01007099">
    <property type="status" value="NOT_ANNOTATED_CDS"/>
    <property type="molecule type" value="Genomic_DNA"/>
</dbReference>
<protein>
    <submittedName>
        <fullName evidence="2 3">Uncharacterized protein</fullName>
    </submittedName>
</protein>
<evidence type="ECO:0000313" key="3">
    <source>
        <dbReference type="EnsemblMetazoa" id="HelroP180089"/>
    </source>
</evidence>
<feature type="region of interest" description="Disordered" evidence="1">
    <location>
        <begin position="104"/>
        <end position="142"/>
    </location>
</feature>
<organism evidence="3 4">
    <name type="scientific">Helobdella robusta</name>
    <name type="common">Californian leech</name>
    <dbReference type="NCBI Taxonomy" id="6412"/>
    <lineage>
        <taxon>Eukaryota</taxon>
        <taxon>Metazoa</taxon>
        <taxon>Spiralia</taxon>
        <taxon>Lophotrochozoa</taxon>
        <taxon>Annelida</taxon>
        <taxon>Clitellata</taxon>
        <taxon>Hirudinea</taxon>
        <taxon>Rhynchobdellida</taxon>
        <taxon>Glossiphoniidae</taxon>
        <taxon>Helobdella</taxon>
    </lineage>
</organism>
<name>T1FFG4_HELRO</name>
<dbReference type="RefSeq" id="XP_009027121.1">
    <property type="nucleotide sequence ID" value="XM_009028873.1"/>
</dbReference>
<dbReference type="KEGG" id="hro:HELRODRAFT_180089"/>